<accession>X0TC28</accession>
<reference evidence="1" key="1">
    <citation type="journal article" date="2014" name="Front. Microbiol.">
        <title>High frequency of phylogenetically diverse reductive dehalogenase-homologous genes in deep subseafloor sedimentary metagenomes.</title>
        <authorList>
            <person name="Kawai M."/>
            <person name="Futagami T."/>
            <person name="Toyoda A."/>
            <person name="Takaki Y."/>
            <person name="Nishi S."/>
            <person name="Hori S."/>
            <person name="Arai W."/>
            <person name="Tsubouchi T."/>
            <person name="Morono Y."/>
            <person name="Uchiyama I."/>
            <person name="Ito T."/>
            <person name="Fujiyama A."/>
            <person name="Inagaki F."/>
            <person name="Takami H."/>
        </authorList>
    </citation>
    <scope>NUCLEOTIDE SEQUENCE</scope>
    <source>
        <strain evidence="1">Expedition CK06-06</strain>
    </source>
</reference>
<proteinExistence type="predicted"/>
<dbReference type="Gene3D" id="1.20.1440.60">
    <property type="entry name" value="23S rRNA-intervening sequence"/>
    <property type="match status" value="1"/>
</dbReference>
<dbReference type="Pfam" id="PF05635">
    <property type="entry name" value="23S_rRNA_IVP"/>
    <property type="match status" value="1"/>
</dbReference>
<evidence type="ECO:0000313" key="1">
    <source>
        <dbReference type="EMBL" id="GAF91043.1"/>
    </source>
</evidence>
<gene>
    <name evidence="1" type="ORF">S01H1_25624</name>
</gene>
<comment type="caution">
    <text evidence="1">The sequence shown here is derived from an EMBL/GenBank/DDBJ whole genome shotgun (WGS) entry which is preliminary data.</text>
</comment>
<organism evidence="1">
    <name type="scientific">marine sediment metagenome</name>
    <dbReference type="NCBI Taxonomy" id="412755"/>
    <lineage>
        <taxon>unclassified sequences</taxon>
        <taxon>metagenomes</taxon>
        <taxon>ecological metagenomes</taxon>
    </lineage>
</organism>
<dbReference type="InterPro" id="IPR012657">
    <property type="entry name" value="23S_rRNA-intervening_sequence"/>
</dbReference>
<dbReference type="NCBIfam" id="TIGR02436">
    <property type="entry name" value="four helix bundle protein"/>
    <property type="match status" value="1"/>
</dbReference>
<dbReference type="SUPFAM" id="SSF158446">
    <property type="entry name" value="IVS-encoded protein-like"/>
    <property type="match status" value="1"/>
</dbReference>
<dbReference type="EMBL" id="BARS01015489">
    <property type="protein sequence ID" value="GAF91043.1"/>
    <property type="molecule type" value="Genomic_DNA"/>
</dbReference>
<name>X0TC28_9ZZZZ</name>
<evidence type="ECO:0008006" key="2">
    <source>
        <dbReference type="Google" id="ProtNLM"/>
    </source>
</evidence>
<protein>
    <recommendedName>
        <fullName evidence="2">Four helix bundle protein</fullName>
    </recommendedName>
</protein>
<sequence length="106" mass="12597">MDSVFSISSNIAEGYCRRSIKEYIQFTNIALGSVGENYSQFYALYRSKEIPKDIFDEYDQRHYSLENKLLNLARSLTKKVKEKGQWDTEYMVREPEIEVRETDYTD</sequence>
<dbReference type="AlphaFoldDB" id="X0TC28"/>
<dbReference type="InterPro" id="IPR036583">
    <property type="entry name" value="23S_rRNA_IVS_sf"/>
</dbReference>